<comment type="caution">
    <text evidence="4">The sequence shown here is derived from an EMBL/GenBank/DDBJ whole genome shotgun (WGS) entry which is preliminary data.</text>
</comment>
<sequence>MHKRVFAGVISISLLQAIAFPAMASSDLSHWITWAVEHDVAKQQIQSQADAMTDAGVASSQWMDPKLKLGVGGLPIDSFALDKDPMTNLSVGLMQQFGRGDTLTLKQQQTREQADSIRKKLGVRALDVRFAMTNLWIEAVYQRNARQLLQQNKALFKELEQYLSMNYGVGVNQAQDVIQAQLQIARVDDKLDANAQVQQRIKAQLSEWLGEQAQSVVPKHYPKWSALQAYLDTQTSSPNYYSALAQHPSVAVVDALIKSNETSIDIANEAYQPQFGVEVMYGNRQATGMNGQPASDLLSVYLTMDIPLFTENRQDKQVSSAQHQLGATKAQRDLLLQQMNAQVEAVRHDRMNLQQRLDRYQNGLLRYAKEKTQAIERGYQNNTSQLDEYIRAASDALSVELEQARLQADLALANAKLSYLLNKF</sequence>
<accession>A0A2T3P384</accession>
<dbReference type="GO" id="GO:0015562">
    <property type="term" value="F:efflux transmembrane transporter activity"/>
    <property type="evidence" value="ECO:0007669"/>
    <property type="project" value="InterPro"/>
</dbReference>
<dbReference type="RefSeq" id="WP_107302929.1">
    <property type="nucleotide sequence ID" value="NZ_AP024853.1"/>
</dbReference>
<keyword evidence="5" id="KW-1185">Reference proteome</keyword>
<proteinExistence type="inferred from homology"/>
<dbReference type="SUPFAM" id="SSF56954">
    <property type="entry name" value="Outer membrane efflux proteins (OEP)"/>
    <property type="match status" value="1"/>
</dbReference>
<dbReference type="Pfam" id="PF02321">
    <property type="entry name" value="OEP"/>
    <property type="match status" value="1"/>
</dbReference>
<comment type="similarity">
    <text evidence="1">Belongs to the outer membrane factor (OMF) (TC 1.B.17) family.</text>
</comment>
<name>A0A2T3P384_9GAMM</name>
<evidence type="ECO:0000313" key="5">
    <source>
        <dbReference type="Proteomes" id="UP000240481"/>
    </source>
</evidence>
<dbReference type="InterPro" id="IPR003423">
    <property type="entry name" value="OMP_efflux"/>
</dbReference>
<feature type="coiled-coil region" evidence="2">
    <location>
        <begin position="336"/>
        <end position="370"/>
    </location>
</feature>
<reference evidence="4 5" key="1">
    <citation type="submission" date="2018-01" db="EMBL/GenBank/DDBJ databases">
        <title>Whole genome sequencing of Histamine producing bacteria.</title>
        <authorList>
            <person name="Butler K."/>
        </authorList>
    </citation>
    <scope>NUCLEOTIDE SEQUENCE [LARGE SCALE GENOMIC DNA]</scope>
    <source>
        <strain evidence="4 5">DSM 24669</strain>
    </source>
</reference>
<evidence type="ECO:0000256" key="3">
    <source>
        <dbReference type="SAM" id="SignalP"/>
    </source>
</evidence>
<feature type="signal peptide" evidence="3">
    <location>
        <begin position="1"/>
        <end position="24"/>
    </location>
</feature>
<evidence type="ECO:0000313" key="4">
    <source>
        <dbReference type="EMBL" id="PSW22957.1"/>
    </source>
</evidence>
<keyword evidence="3" id="KW-0732">Signal</keyword>
<gene>
    <name evidence="4" type="ORF">C9I94_17390</name>
</gene>
<evidence type="ECO:0000256" key="2">
    <source>
        <dbReference type="SAM" id="Coils"/>
    </source>
</evidence>
<dbReference type="PANTHER" id="PTHR30203">
    <property type="entry name" value="OUTER MEMBRANE CATION EFFLUX PROTEIN"/>
    <property type="match status" value="1"/>
</dbReference>
<organism evidence="4 5">
    <name type="scientific">Photobacterium swingsii</name>
    <dbReference type="NCBI Taxonomy" id="680026"/>
    <lineage>
        <taxon>Bacteria</taxon>
        <taxon>Pseudomonadati</taxon>
        <taxon>Pseudomonadota</taxon>
        <taxon>Gammaproteobacteria</taxon>
        <taxon>Vibrionales</taxon>
        <taxon>Vibrionaceae</taxon>
        <taxon>Photobacterium</taxon>
    </lineage>
</organism>
<protein>
    <submittedName>
        <fullName evidence="4">Copper transporter</fullName>
    </submittedName>
</protein>
<keyword evidence="2" id="KW-0175">Coiled coil</keyword>
<dbReference type="PANTHER" id="PTHR30203:SF24">
    <property type="entry name" value="BLR4935 PROTEIN"/>
    <property type="match status" value="1"/>
</dbReference>
<dbReference type="InterPro" id="IPR010131">
    <property type="entry name" value="MdtP/NodT-like"/>
</dbReference>
<evidence type="ECO:0000256" key="1">
    <source>
        <dbReference type="ARBA" id="ARBA00007613"/>
    </source>
</evidence>
<dbReference type="Gene3D" id="1.20.1600.10">
    <property type="entry name" value="Outer membrane efflux proteins (OEP)"/>
    <property type="match status" value="1"/>
</dbReference>
<dbReference type="AlphaFoldDB" id="A0A2T3P384"/>
<feature type="chain" id="PRO_5015774786" evidence="3">
    <location>
        <begin position="25"/>
        <end position="424"/>
    </location>
</feature>
<dbReference type="OrthoDB" id="5607838at2"/>
<dbReference type="EMBL" id="PYLZ01000010">
    <property type="protein sequence ID" value="PSW22957.1"/>
    <property type="molecule type" value="Genomic_DNA"/>
</dbReference>
<dbReference type="Proteomes" id="UP000240481">
    <property type="component" value="Unassembled WGS sequence"/>
</dbReference>